<dbReference type="InterPro" id="IPR003439">
    <property type="entry name" value="ABC_transporter-like_ATP-bd"/>
</dbReference>
<dbReference type="PANTHER" id="PTHR42794:SF2">
    <property type="entry name" value="ABC TRANSPORTER ATP-BINDING PROTEIN"/>
    <property type="match status" value="1"/>
</dbReference>
<dbReference type="Gene3D" id="3.40.50.300">
    <property type="entry name" value="P-loop containing nucleotide triphosphate hydrolases"/>
    <property type="match status" value="1"/>
</dbReference>
<protein>
    <submittedName>
        <fullName evidence="5">ATP-binding cassette domain-containing protein</fullName>
    </submittedName>
</protein>
<dbReference type="SMART" id="SM00382">
    <property type="entry name" value="AAA"/>
    <property type="match status" value="1"/>
</dbReference>
<dbReference type="CDD" id="cd03214">
    <property type="entry name" value="ABC_Iron-Siderophores_B12_Hemin"/>
    <property type="match status" value="1"/>
</dbReference>
<dbReference type="EMBL" id="DRXH01000116">
    <property type="protein sequence ID" value="HHM44322.1"/>
    <property type="molecule type" value="Genomic_DNA"/>
</dbReference>
<dbReference type="SUPFAM" id="SSF51735">
    <property type="entry name" value="NAD(P)-binding Rossmann-fold domains"/>
    <property type="match status" value="1"/>
</dbReference>
<gene>
    <name evidence="5" type="ORF">ENM31_03375</name>
</gene>
<keyword evidence="3 5" id="KW-0067">ATP-binding</keyword>
<dbReference type="Pfam" id="PF00005">
    <property type="entry name" value="ABC_tran"/>
    <property type="match status" value="1"/>
</dbReference>
<dbReference type="PROSITE" id="PS50893">
    <property type="entry name" value="ABC_TRANSPORTER_2"/>
    <property type="match status" value="1"/>
</dbReference>
<dbReference type="AlphaFoldDB" id="A0A7J3VTM8"/>
<evidence type="ECO:0000313" key="5">
    <source>
        <dbReference type="EMBL" id="HHM44322.1"/>
    </source>
</evidence>
<sequence>MMKTYKLSIGYGGKPLTTNINIELKPGEFIVVIGPNASGKTTLLKTLSGLLKPLAGTVFIGGEELTRLSSRSRARRLGVVLTGRQEVEGMFVEEVVGLGRYPWTGPLHVIGRRGRDVVEKSMAKTGVLHLRSRRISELSDGQFQRVMIARALAQEPEILILDEPTTHLDARSRIEVIKLLRFLAHHENMTVVASTHELELAFRFADRLILLSEDGLTISENPEELIASPSFTKAFGFDGELTISPQTLTIEFRHNPENKGPTAFVIAGGGTGSKIIRQLLRKNYRVIAGVLHENDIDYVVATALGVEVVAEKPFQKIGEKTFQQALGKMMDSDVVVYTNPPIGDINKQNLTLLQTAIQNNKPTFRTTAFPSTAELIQTIQTHPRTLPLELPP</sequence>
<accession>A0A7J3VTM8</accession>
<organism evidence="5">
    <name type="scientific">Caldiarchaeum subterraneum</name>
    <dbReference type="NCBI Taxonomy" id="311458"/>
    <lineage>
        <taxon>Archaea</taxon>
        <taxon>Nitrososphaerota</taxon>
        <taxon>Candidatus Caldarchaeales</taxon>
        <taxon>Candidatus Caldarchaeaceae</taxon>
        <taxon>Candidatus Caldarchaeum</taxon>
    </lineage>
</organism>
<comment type="caution">
    <text evidence="5">The sequence shown here is derived from an EMBL/GenBank/DDBJ whole genome shotgun (WGS) entry which is preliminary data.</text>
</comment>
<dbReference type="InterPro" id="IPR003593">
    <property type="entry name" value="AAA+_ATPase"/>
</dbReference>
<feature type="domain" description="ABC transporter" evidence="4">
    <location>
        <begin position="2"/>
        <end position="238"/>
    </location>
</feature>
<evidence type="ECO:0000259" key="4">
    <source>
        <dbReference type="PROSITE" id="PS50893"/>
    </source>
</evidence>
<dbReference type="InterPro" id="IPR027417">
    <property type="entry name" value="P-loop_NTPase"/>
</dbReference>
<name>A0A7J3VTM8_CALS0</name>
<keyword evidence="1" id="KW-0813">Transport</keyword>
<dbReference type="FunFam" id="3.40.50.300:FF:000134">
    <property type="entry name" value="Iron-enterobactin ABC transporter ATP-binding protein"/>
    <property type="match status" value="1"/>
</dbReference>
<dbReference type="SUPFAM" id="SSF52540">
    <property type="entry name" value="P-loop containing nucleoside triphosphate hydrolases"/>
    <property type="match status" value="1"/>
</dbReference>
<dbReference type="GO" id="GO:0016887">
    <property type="term" value="F:ATP hydrolysis activity"/>
    <property type="evidence" value="ECO:0007669"/>
    <property type="project" value="InterPro"/>
</dbReference>
<dbReference type="PANTHER" id="PTHR42794">
    <property type="entry name" value="HEMIN IMPORT ATP-BINDING PROTEIN HMUV"/>
    <property type="match status" value="1"/>
</dbReference>
<evidence type="ECO:0000256" key="3">
    <source>
        <dbReference type="ARBA" id="ARBA00022840"/>
    </source>
</evidence>
<dbReference type="InterPro" id="IPR036291">
    <property type="entry name" value="NAD(P)-bd_dom_sf"/>
</dbReference>
<dbReference type="GO" id="GO:0005524">
    <property type="term" value="F:ATP binding"/>
    <property type="evidence" value="ECO:0007669"/>
    <property type="project" value="UniProtKB-KW"/>
</dbReference>
<evidence type="ECO:0000256" key="2">
    <source>
        <dbReference type="ARBA" id="ARBA00022741"/>
    </source>
</evidence>
<keyword evidence="2" id="KW-0547">Nucleotide-binding</keyword>
<reference evidence="5" key="1">
    <citation type="journal article" date="2020" name="mSystems">
        <title>Genome- and Community-Level Interaction Insights into Carbon Utilization and Element Cycling Functions of Hydrothermarchaeota in Hydrothermal Sediment.</title>
        <authorList>
            <person name="Zhou Z."/>
            <person name="Liu Y."/>
            <person name="Xu W."/>
            <person name="Pan J."/>
            <person name="Luo Z.H."/>
            <person name="Li M."/>
        </authorList>
    </citation>
    <scope>NUCLEOTIDE SEQUENCE [LARGE SCALE GENOMIC DNA]</scope>
    <source>
        <strain evidence="5">SpSt-1074</strain>
    </source>
</reference>
<proteinExistence type="predicted"/>
<evidence type="ECO:0000256" key="1">
    <source>
        <dbReference type="ARBA" id="ARBA00022448"/>
    </source>
</evidence>